<dbReference type="Pfam" id="PF00027">
    <property type="entry name" value="cNMP_binding"/>
    <property type="match status" value="1"/>
</dbReference>
<dbReference type="Proteomes" id="UP000290759">
    <property type="component" value="Unassembled WGS sequence"/>
</dbReference>
<protein>
    <submittedName>
        <fullName evidence="5">Crp/Fnr family transcriptional regulator</fullName>
    </submittedName>
</protein>
<evidence type="ECO:0000313" key="5">
    <source>
        <dbReference type="EMBL" id="RYC28689.1"/>
    </source>
</evidence>
<dbReference type="Gene3D" id="2.60.120.10">
    <property type="entry name" value="Jelly Rolls"/>
    <property type="match status" value="1"/>
</dbReference>
<dbReference type="InterPro" id="IPR036390">
    <property type="entry name" value="WH_DNA-bd_sf"/>
</dbReference>
<dbReference type="SUPFAM" id="SSF51206">
    <property type="entry name" value="cAMP-binding domain-like"/>
    <property type="match status" value="1"/>
</dbReference>
<dbReference type="InterPro" id="IPR018490">
    <property type="entry name" value="cNMP-bd_dom_sf"/>
</dbReference>
<dbReference type="CDD" id="cd00038">
    <property type="entry name" value="CAP_ED"/>
    <property type="match status" value="1"/>
</dbReference>
<evidence type="ECO:0000313" key="6">
    <source>
        <dbReference type="Proteomes" id="UP000290759"/>
    </source>
</evidence>
<reference evidence="5 6" key="2">
    <citation type="submission" date="2019-02" db="EMBL/GenBank/DDBJ databases">
        <title>'Lichenibacterium ramalinii' gen. nov. sp. nov., 'Lichenibacterium minor' gen. nov. sp. nov.</title>
        <authorList>
            <person name="Pankratov T."/>
        </authorList>
    </citation>
    <scope>NUCLEOTIDE SEQUENCE [LARGE SCALE GENOMIC DNA]</scope>
    <source>
        <strain evidence="5 6">RmlP026</strain>
    </source>
</reference>
<dbReference type="RefSeq" id="WP_165359780.1">
    <property type="nucleotide sequence ID" value="NZ_QYBB01000191.1"/>
</dbReference>
<dbReference type="InterPro" id="IPR000595">
    <property type="entry name" value="cNMP-bd_dom"/>
</dbReference>
<dbReference type="SUPFAM" id="SSF46785">
    <property type="entry name" value="Winged helix' DNA-binding domain"/>
    <property type="match status" value="1"/>
</dbReference>
<evidence type="ECO:0000259" key="4">
    <source>
        <dbReference type="PROSITE" id="PS51063"/>
    </source>
</evidence>
<organism evidence="5 6">
    <name type="scientific">Lichenibacterium minor</name>
    <dbReference type="NCBI Taxonomy" id="2316528"/>
    <lineage>
        <taxon>Bacteria</taxon>
        <taxon>Pseudomonadati</taxon>
        <taxon>Pseudomonadota</taxon>
        <taxon>Alphaproteobacteria</taxon>
        <taxon>Hyphomicrobiales</taxon>
        <taxon>Lichenihabitantaceae</taxon>
        <taxon>Lichenibacterium</taxon>
    </lineage>
</organism>
<feature type="domain" description="HTH crp-type" evidence="4">
    <location>
        <begin position="120"/>
        <end position="184"/>
    </location>
</feature>
<sequence length="184" mass="20817">EIVGPHRLVAARTDLIREGQGSNTVRLIVDGLACRYKSLDNGSRQIVAYLVPGDFCDLNVFLLRAMDHSIATISACTVVDIPRHRIVEMTNRVELTRALWWVTLVDEGTLREWLLNVGQRPALKRLAHLFCELYFRMQAVGLVVNDSYVLPLTQIDMADSIGLSPVHVNRCLQQLREMGFVTFK</sequence>
<evidence type="ECO:0000256" key="1">
    <source>
        <dbReference type="ARBA" id="ARBA00023015"/>
    </source>
</evidence>
<evidence type="ECO:0000256" key="2">
    <source>
        <dbReference type="ARBA" id="ARBA00023125"/>
    </source>
</evidence>
<keyword evidence="3" id="KW-0804">Transcription</keyword>
<dbReference type="EMBL" id="QYBB01000191">
    <property type="protein sequence ID" value="RYC28689.1"/>
    <property type="molecule type" value="Genomic_DNA"/>
</dbReference>
<dbReference type="AlphaFoldDB" id="A0A4Q2TX52"/>
<dbReference type="InterPro" id="IPR014710">
    <property type="entry name" value="RmlC-like_jellyroll"/>
</dbReference>
<dbReference type="GO" id="GO:0006355">
    <property type="term" value="P:regulation of DNA-templated transcription"/>
    <property type="evidence" value="ECO:0007669"/>
    <property type="project" value="InterPro"/>
</dbReference>
<comment type="caution">
    <text evidence="5">The sequence shown here is derived from an EMBL/GenBank/DDBJ whole genome shotgun (WGS) entry which is preliminary data.</text>
</comment>
<keyword evidence="2" id="KW-0238">DNA-binding</keyword>
<proteinExistence type="predicted"/>
<gene>
    <name evidence="5" type="ORF">D3273_27995</name>
</gene>
<dbReference type="Gene3D" id="1.10.10.10">
    <property type="entry name" value="Winged helix-like DNA-binding domain superfamily/Winged helix DNA-binding domain"/>
    <property type="match status" value="1"/>
</dbReference>
<feature type="non-terminal residue" evidence="5">
    <location>
        <position position="1"/>
    </location>
</feature>
<accession>A0A4Q2TX52</accession>
<evidence type="ECO:0000256" key="3">
    <source>
        <dbReference type="ARBA" id="ARBA00023163"/>
    </source>
</evidence>
<dbReference type="PROSITE" id="PS51063">
    <property type="entry name" value="HTH_CRP_2"/>
    <property type="match status" value="1"/>
</dbReference>
<reference evidence="5 6" key="1">
    <citation type="submission" date="2018-12" db="EMBL/GenBank/DDBJ databases">
        <authorList>
            <person name="Grouzdev D.S."/>
            <person name="Krutkina M.S."/>
        </authorList>
    </citation>
    <scope>NUCLEOTIDE SEQUENCE [LARGE SCALE GENOMIC DNA]</scope>
    <source>
        <strain evidence="5 6">RmlP026</strain>
    </source>
</reference>
<dbReference type="InterPro" id="IPR012318">
    <property type="entry name" value="HTH_CRP"/>
</dbReference>
<keyword evidence="1" id="KW-0805">Transcription regulation</keyword>
<feature type="non-terminal residue" evidence="5">
    <location>
        <position position="184"/>
    </location>
</feature>
<keyword evidence="6" id="KW-1185">Reference proteome</keyword>
<dbReference type="Pfam" id="PF13545">
    <property type="entry name" value="HTH_Crp_2"/>
    <property type="match status" value="1"/>
</dbReference>
<name>A0A4Q2TX52_9HYPH</name>
<dbReference type="GO" id="GO:0003677">
    <property type="term" value="F:DNA binding"/>
    <property type="evidence" value="ECO:0007669"/>
    <property type="project" value="UniProtKB-KW"/>
</dbReference>
<dbReference type="InterPro" id="IPR036388">
    <property type="entry name" value="WH-like_DNA-bd_sf"/>
</dbReference>